<keyword evidence="2" id="KW-1185">Reference proteome</keyword>
<dbReference type="Proteomes" id="UP000436088">
    <property type="component" value="Unassembled WGS sequence"/>
</dbReference>
<proteinExistence type="predicted"/>
<sequence length="212" mass="23473">MALSFIIGPILLNCRVSDIDGFLCCTVILCYGLPGHAILKCCLVHKNAFRMTPNDSGQCTIGKLMSLSSPALLRTFFRRFTKAEVATLSIGTLSFNLFELPCEQLSSRHEVDVIVLSRVVKSGNRSGFSRILAGRVKSDAGQVRSRSGSGQVIFSSDRCQFRSKQIRSEAVKKQVNSGSDGLQADLIQIGLHHWQIKFRSDLYQIRIEFKSG</sequence>
<gene>
    <name evidence="1" type="ORF">F3Y22_tig00002655pilonHSYRG00012</name>
</gene>
<comment type="caution">
    <text evidence="1">The sequence shown here is derived from an EMBL/GenBank/DDBJ whole genome shotgun (WGS) entry which is preliminary data.</text>
</comment>
<dbReference type="AlphaFoldDB" id="A0A6A3CR97"/>
<dbReference type="EMBL" id="VEPZ02000187">
    <property type="protein sequence ID" value="KAE8731743.1"/>
    <property type="molecule type" value="Genomic_DNA"/>
</dbReference>
<evidence type="ECO:0000313" key="2">
    <source>
        <dbReference type="Proteomes" id="UP000436088"/>
    </source>
</evidence>
<organism evidence="1 2">
    <name type="scientific">Hibiscus syriacus</name>
    <name type="common">Rose of Sharon</name>
    <dbReference type="NCBI Taxonomy" id="106335"/>
    <lineage>
        <taxon>Eukaryota</taxon>
        <taxon>Viridiplantae</taxon>
        <taxon>Streptophyta</taxon>
        <taxon>Embryophyta</taxon>
        <taxon>Tracheophyta</taxon>
        <taxon>Spermatophyta</taxon>
        <taxon>Magnoliopsida</taxon>
        <taxon>eudicotyledons</taxon>
        <taxon>Gunneridae</taxon>
        <taxon>Pentapetalae</taxon>
        <taxon>rosids</taxon>
        <taxon>malvids</taxon>
        <taxon>Malvales</taxon>
        <taxon>Malvaceae</taxon>
        <taxon>Malvoideae</taxon>
        <taxon>Hibiscus</taxon>
    </lineage>
</organism>
<protein>
    <submittedName>
        <fullName evidence="1">Uncharacterized protein</fullName>
    </submittedName>
</protein>
<evidence type="ECO:0000313" key="1">
    <source>
        <dbReference type="EMBL" id="KAE8731743.1"/>
    </source>
</evidence>
<name>A0A6A3CR97_HIBSY</name>
<accession>A0A6A3CR97</accession>
<reference evidence="1" key="1">
    <citation type="submission" date="2019-09" db="EMBL/GenBank/DDBJ databases">
        <title>Draft genome information of white flower Hibiscus syriacus.</title>
        <authorList>
            <person name="Kim Y.-M."/>
        </authorList>
    </citation>
    <scope>NUCLEOTIDE SEQUENCE [LARGE SCALE GENOMIC DNA]</scope>
    <source>
        <strain evidence="1">YM2019G1</strain>
    </source>
</reference>